<keyword evidence="3" id="KW-1185">Reference proteome</keyword>
<feature type="transmembrane region" description="Helical" evidence="1">
    <location>
        <begin position="36"/>
        <end position="57"/>
    </location>
</feature>
<feature type="transmembrane region" description="Helical" evidence="1">
    <location>
        <begin position="93"/>
        <end position="115"/>
    </location>
</feature>
<evidence type="ECO:0000256" key="1">
    <source>
        <dbReference type="SAM" id="Phobius"/>
    </source>
</evidence>
<feature type="transmembrane region" description="Helical" evidence="1">
    <location>
        <begin position="69"/>
        <end position="86"/>
    </location>
</feature>
<name>A0ABS4QM29_9NOCA</name>
<evidence type="ECO:0000313" key="3">
    <source>
        <dbReference type="Proteomes" id="UP001519325"/>
    </source>
</evidence>
<organism evidence="2 3">
    <name type="scientific">Nocardia goodfellowii</name>
    <dbReference type="NCBI Taxonomy" id="882446"/>
    <lineage>
        <taxon>Bacteria</taxon>
        <taxon>Bacillati</taxon>
        <taxon>Actinomycetota</taxon>
        <taxon>Actinomycetes</taxon>
        <taxon>Mycobacteriales</taxon>
        <taxon>Nocardiaceae</taxon>
        <taxon>Nocardia</taxon>
    </lineage>
</organism>
<dbReference type="RefSeq" id="WP_209895839.1">
    <property type="nucleotide sequence ID" value="NZ_JAGGMR010000001.1"/>
</dbReference>
<keyword evidence="1" id="KW-0472">Membrane</keyword>
<feature type="transmembrane region" description="Helical" evidence="1">
    <location>
        <begin position="12"/>
        <end position="29"/>
    </location>
</feature>
<keyword evidence="1" id="KW-0812">Transmembrane</keyword>
<accession>A0ABS4QM29</accession>
<reference evidence="2 3" key="1">
    <citation type="submission" date="2021-03" db="EMBL/GenBank/DDBJ databases">
        <title>Sequencing the genomes of 1000 actinobacteria strains.</title>
        <authorList>
            <person name="Klenk H.-P."/>
        </authorList>
    </citation>
    <scope>NUCLEOTIDE SEQUENCE [LARGE SCALE GENOMIC DNA]</scope>
    <source>
        <strain evidence="2 3">DSM 45516</strain>
    </source>
</reference>
<dbReference type="EMBL" id="JAGGMR010000001">
    <property type="protein sequence ID" value="MBP2192756.1"/>
    <property type="molecule type" value="Genomic_DNA"/>
</dbReference>
<feature type="transmembrane region" description="Helical" evidence="1">
    <location>
        <begin position="121"/>
        <end position="139"/>
    </location>
</feature>
<proteinExistence type="predicted"/>
<protein>
    <submittedName>
        <fullName evidence="2">MnhB-related membrane protein</fullName>
    </submittedName>
</protein>
<comment type="caution">
    <text evidence="2">The sequence shown here is derived from an EMBL/GenBank/DDBJ whole genome shotgun (WGS) entry which is preliminary data.</text>
</comment>
<keyword evidence="1" id="KW-1133">Transmembrane helix</keyword>
<feature type="transmembrane region" description="Helical" evidence="1">
    <location>
        <begin position="146"/>
        <end position="166"/>
    </location>
</feature>
<sequence length="212" mass="21954">MEYPISLAVEDFAPVLLTVAGVLVLRNVFPARRGILAAAALLGAGGFAKATAKLIAAAGGPDLPWLRNLLFPLLTLGFAVLAWVVVGSRAGRIPPWLGFLVPGLTLACALGAVLARDPLPMLVSTTVFATLTGGQLILLARARGDAIAAGLFGTQLLVFFLLGPLASRPDQTVALQWAEQLCNTAAQAAFLVAARRLSAAPVAAPTDEELIR</sequence>
<dbReference type="Proteomes" id="UP001519325">
    <property type="component" value="Unassembled WGS sequence"/>
</dbReference>
<gene>
    <name evidence="2" type="ORF">BJ987_005657</name>
</gene>
<evidence type="ECO:0000313" key="2">
    <source>
        <dbReference type="EMBL" id="MBP2192756.1"/>
    </source>
</evidence>